<accession>A0A835N4B8</accession>
<dbReference type="InterPro" id="IPR012954">
    <property type="entry name" value="BP28_C_dom"/>
</dbReference>
<evidence type="ECO:0000256" key="5">
    <source>
        <dbReference type="ARBA" id="ARBA00023242"/>
    </source>
</evidence>
<keyword evidence="3" id="KW-0690">Ribosome biogenesis</keyword>
<dbReference type="Pfam" id="PF08146">
    <property type="entry name" value="BP28CT"/>
    <property type="match status" value="1"/>
</dbReference>
<dbReference type="Pfam" id="PF23243">
    <property type="entry name" value="HEAT_HEATR1"/>
    <property type="match status" value="1"/>
</dbReference>
<keyword evidence="7" id="KW-0812">Transmembrane</keyword>
<dbReference type="SMART" id="SM01036">
    <property type="entry name" value="BP28CT"/>
    <property type="match status" value="1"/>
</dbReference>
<dbReference type="Pfam" id="PF24477">
    <property type="entry name" value="ARM_At3g06530"/>
    <property type="match status" value="1"/>
</dbReference>
<dbReference type="GO" id="GO:0045943">
    <property type="term" value="P:positive regulation of transcription by RNA polymerase I"/>
    <property type="evidence" value="ECO:0007669"/>
    <property type="project" value="TreeGrafter"/>
</dbReference>
<dbReference type="GO" id="GO:0034455">
    <property type="term" value="C:t-UTP complex"/>
    <property type="evidence" value="ECO:0007669"/>
    <property type="project" value="TreeGrafter"/>
</dbReference>
<feature type="transmembrane region" description="Helical" evidence="7">
    <location>
        <begin position="59"/>
        <end position="78"/>
    </location>
</feature>
<dbReference type="OrthoDB" id="31183at2759"/>
<dbReference type="GO" id="GO:0032040">
    <property type="term" value="C:small-subunit processome"/>
    <property type="evidence" value="ECO:0007669"/>
    <property type="project" value="TreeGrafter"/>
</dbReference>
<protein>
    <recommendedName>
        <fullName evidence="8">BP28 C-terminal domain-containing protein</fullName>
    </recommendedName>
</protein>
<keyword evidence="6" id="KW-0687">Ribonucleoprotein</keyword>
<dbReference type="InterPro" id="IPR016024">
    <property type="entry name" value="ARM-type_fold"/>
</dbReference>
<feature type="transmembrane region" description="Helical" evidence="7">
    <location>
        <begin position="1054"/>
        <end position="1073"/>
    </location>
</feature>
<evidence type="ECO:0000313" key="10">
    <source>
        <dbReference type="Proteomes" id="UP000657918"/>
    </source>
</evidence>
<evidence type="ECO:0000259" key="8">
    <source>
        <dbReference type="SMART" id="SM01036"/>
    </source>
</evidence>
<feature type="transmembrane region" description="Helical" evidence="7">
    <location>
        <begin position="85"/>
        <end position="106"/>
    </location>
</feature>
<sequence>MTTSISSQLQAIRSVIQTGLESKKRPITRPSILFDPKEAADLDIDTILDIALSGLLLPYFNYFNLTLLGPVAALQFLFSFRYCNIVFLVYVLLCLIKCVLFCLLNFTGLEVLVSTDERFKNYKNDLFSHKSKELDRELMNGEENKHINTTISSYLRLLSGHLQLLASLRTLEYLIRRYKIHVYNFEDLILCSLPYHDTHVFVRIVQLIDTRNGKWKFLDGVKASGAPPPRNVMVQQCVRDMGVLEALCNYASPAKKFQSSRPVVSFCTAVVIEVLGSITTVNTDIVQRILPFVISGLQPGSKGVSDHKAAALMIVCLLANKVSLSPKLVKSLMRSIAEIVEKDASKSTDLQWFRLSVMALINLVQLQSVDVFPKKVLEILKETREIAGVLIGLSKEFNIDRFLVVLLEALVDNSSSDDTYHHVLVSILETVPIKSFVDRIVSKVLLSCMKMSQKNSNSSTQSGSQAKDILMVLNKIYPFELHQAVQKFLEDTKVHSKNDDAVFEISKILDGNLDMPTSVSDSKIWLALHHPKAEVRRAMLSGLNRHVDLKNMADDSKRLVTIQDAVLCQLRDDDLTVVQAALSLKGLSGIINPDDLLEALDGVLTKCVSTLRSGASDKSALANDVAIAFLKTAVSTFHDQIDYSKKLAAMMFPLLLIFKKLYKQTQRLNLEVLELVKEVKWPFYNHLTTVSSEVLVSVVEKIVPIPACYNLEKKMQKLQQEVISSINMKIVNGLAETLSVHPGEYMPWLVDSSSDCTVSKTLLFLVLMQSFLRTKNKNEQFSALFEAFFSFLKTEWGLHSAAVVSGNEFNNEMIQWDCGRFLDQLFDTDLKALNTNILICTFWRLLDAYTSMEDNQQLIGNRLSDLFVFFSNSQSKHFFKEHLHYLVTKCKISPIDFLSGFYTNEDISIAVQVESLHCLAFLCSEPDDRLLLQLLFNFPSLLVPLASDSQDLRVASMGCIEGLSTLSHRADYLSKKNGNNANWSHFLDELLGLIVQQKRLILSDRNFLPSFLCYLLGSSRNSLLVPQNVEQRLKTDIEFTYLNLVTNTMLHHGYEAQTIFLIILFWFVINLFDQSSKEKILAFVLGSGLQLSSFAKMMIISLLKGMGSTLLHIKEAESLLSRLLKRRRQYYFEVDRLSQELSKTEVKIMCLLLEVCAMPPLQEGHACEDYLLKALQLDGLSSEEFAIIEPCITVLQKLSAPLYSGLTTEKQELLFRELVILFRNANGDIQNATREALMRLNITCSTVVHTLNFIFEQESCIGGSASGKKKRKSIVHQTSTLDGDVVCKVETALCLLSSLLDILILKNDIANRELLIGPLFKLLEKIFSDEWMPAQDENWIKASYGISQTGSSTICYIQQTLLLVLEDIISSLKNAIPLKDDITNKINIKMLITCARSAKHGVVRNHVFSLLSSIVKVVPGNIMGYILDIFTVAGESTVSQIDSHSQRVFENLISAVVPCWLAETRNTDKLLQVFVNVLPKIAEHRRLSIVVYLLRTLGEQNSLASLLALLFRSLVSRKGLSLLDDTNELTSSAQREWEYAFAIQICEQYSCRIWLPSLVPLLQLIGAGNSCQEMFMELLFATEVILHKLEDPEFSFKLKSSEDSDKIQETLQELLEQVVCLSQLIDLRRKQINVPDRVRKELKASMRAVLMSTTAVMIPSAYFRGIISLLCNSDGNVKKKALGLLSETLRKRESIKMKRKGRRDSIASSSDDWFQVDGCTLDSFQQMCLEIARLIDDTMDDSDTALKLSAVSTLEVLAHKYSSNYSVFSMCLPSITKGICSTNLAISSSCLRTTGALVVALGPRAFVQLPQIMENVIKISSKFSAALSLPEESFMLSILLTLEAVVDKLGGFLSPYLEDIIRLVVHGPEYTSGSKMKLRQKADAVRMLLTEKIPVRLALPPLLKIYPDTVEVGDSSVAVFFDMLGSIVGSMDKSSIGGYNETIFDLCLRALDLRRQHPVSIQNIDLVEKSIINAMIALTMKLTETMFKPLFIRSIEWAESYVEENDNVIDRAISFYGMVNKLAEKHRSLFVTYFEYLLEGCVQHLTNSVKPKGSGLIQKKKKAKIQEAGSDIKENSVLTLKSWHLRAVVISALHKCFLYDTGSRKFLDSSKFQVLLKPIVSQLIVEPPALLEEHPSIPSVKEVDELLIVCIGQMAVTAGTDLLWKPLNHEVLLQTRSDNIRSRILGLRIVKYLVDNLKEEYLVFLPETIPFLGELLEDLELPVKSLAQDVLKEMESMSGESLRQYL</sequence>
<name>A0A835N4B8_9ROSI</name>
<comment type="subcellular location">
    <subcellularLocation>
        <location evidence="1">Nucleus</location>
        <location evidence="1">Nucleolus</location>
    </subcellularLocation>
</comment>
<evidence type="ECO:0000256" key="1">
    <source>
        <dbReference type="ARBA" id="ARBA00004604"/>
    </source>
</evidence>
<dbReference type="EMBL" id="JADGMS010000003">
    <property type="protein sequence ID" value="KAF9686020.1"/>
    <property type="molecule type" value="Genomic_DNA"/>
</dbReference>
<dbReference type="InterPro" id="IPR056384">
    <property type="entry name" value="ARM_At3g06530"/>
</dbReference>
<dbReference type="InterPro" id="IPR056473">
    <property type="entry name" value="HEAT_Utp10/HEAT1"/>
</dbReference>
<feature type="transmembrane region" description="Helical" evidence="7">
    <location>
        <begin position="1080"/>
        <end position="1103"/>
    </location>
</feature>
<reference evidence="9 10" key="1">
    <citation type="submission" date="2020-10" db="EMBL/GenBank/DDBJ databases">
        <title>Plant Genome Project.</title>
        <authorList>
            <person name="Zhang R.-G."/>
        </authorList>
    </citation>
    <scope>NUCLEOTIDE SEQUENCE [LARGE SCALE GENOMIC DNA]</scope>
    <source>
        <strain evidence="9">FAFU-HL-1</strain>
        <tissue evidence="9">Leaf</tissue>
    </source>
</reference>
<keyword evidence="7" id="KW-0472">Membrane</keyword>
<keyword evidence="10" id="KW-1185">Reference proteome</keyword>
<keyword evidence="4" id="KW-0698">rRNA processing</keyword>
<dbReference type="GO" id="GO:0030686">
    <property type="term" value="C:90S preribosome"/>
    <property type="evidence" value="ECO:0007669"/>
    <property type="project" value="TreeGrafter"/>
</dbReference>
<proteinExistence type="inferred from homology"/>
<dbReference type="PANTHER" id="PTHR13457">
    <property type="entry name" value="BAP28"/>
    <property type="match status" value="1"/>
</dbReference>
<evidence type="ECO:0000256" key="7">
    <source>
        <dbReference type="SAM" id="Phobius"/>
    </source>
</evidence>
<organism evidence="9 10">
    <name type="scientific">Salix dunnii</name>
    <dbReference type="NCBI Taxonomy" id="1413687"/>
    <lineage>
        <taxon>Eukaryota</taxon>
        <taxon>Viridiplantae</taxon>
        <taxon>Streptophyta</taxon>
        <taxon>Embryophyta</taxon>
        <taxon>Tracheophyta</taxon>
        <taxon>Spermatophyta</taxon>
        <taxon>Magnoliopsida</taxon>
        <taxon>eudicotyledons</taxon>
        <taxon>Gunneridae</taxon>
        <taxon>Pentapetalae</taxon>
        <taxon>rosids</taxon>
        <taxon>fabids</taxon>
        <taxon>Malpighiales</taxon>
        <taxon>Salicaceae</taxon>
        <taxon>Saliceae</taxon>
        <taxon>Salix</taxon>
    </lineage>
</organism>
<feature type="domain" description="BP28 C-terminal" evidence="8">
    <location>
        <begin position="1933"/>
        <end position="2104"/>
    </location>
</feature>
<dbReference type="GO" id="GO:0030515">
    <property type="term" value="F:snoRNA binding"/>
    <property type="evidence" value="ECO:0007669"/>
    <property type="project" value="TreeGrafter"/>
</dbReference>
<keyword evidence="5" id="KW-0539">Nucleus</keyword>
<evidence type="ECO:0000256" key="2">
    <source>
        <dbReference type="ARBA" id="ARBA00010559"/>
    </source>
</evidence>
<comment type="similarity">
    <text evidence="2">Belongs to the HEATR1/UTP10 family.</text>
</comment>
<keyword evidence="7" id="KW-1133">Transmembrane helix</keyword>
<evidence type="ECO:0000313" key="9">
    <source>
        <dbReference type="EMBL" id="KAF9686020.1"/>
    </source>
</evidence>
<dbReference type="Pfam" id="PF12397">
    <property type="entry name" value="U3snoRNP10"/>
    <property type="match status" value="1"/>
</dbReference>
<dbReference type="InterPro" id="IPR022125">
    <property type="entry name" value="U3snoRNP10_N"/>
</dbReference>
<dbReference type="SUPFAM" id="SSF48371">
    <property type="entry name" value="ARM repeat"/>
    <property type="match status" value="2"/>
</dbReference>
<dbReference type="Proteomes" id="UP000657918">
    <property type="component" value="Unassembled WGS sequence"/>
</dbReference>
<dbReference type="InterPro" id="IPR040191">
    <property type="entry name" value="UTP10"/>
</dbReference>
<dbReference type="PANTHER" id="PTHR13457:SF1">
    <property type="entry name" value="HEAT REPEAT-CONTAINING PROTEIN 1"/>
    <property type="match status" value="1"/>
</dbReference>
<evidence type="ECO:0000256" key="6">
    <source>
        <dbReference type="ARBA" id="ARBA00023274"/>
    </source>
</evidence>
<evidence type="ECO:0000256" key="4">
    <source>
        <dbReference type="ARBA" id="ARBA00022552"/>
    </source>
</evidence>
<dbReference type="GO" id="GO:0000462">
    <property type="term" value="P:maturation of SSU-rRNA from tricistronic rRNA transcript (SSU-rRNA, 5.8S rRNA, LSU-rRNA)"/>
    <property type="evidence" value="ECO:0007669"/>
    <property type="project" value="TreeGrafter"/>
</dbReference>
<evidence type="ECO:0000256" key="3">
    <source>
        <dbReference type="ARBA" id="ARBA00022517"/>
    </source>
</evidence>
<comment type="caution">
    <text evidence="9">The sequence shown here is derived from an EMBL/GenBank/DDBJ whole genome shotgun (WGS) entry which is preliminary data.</text>
</comment>
<gene>
    <name evidence="9" type="ORF">SADUNF_Sadunf03G0115000</name>
</gene>